<feature type="signal peptide" evidence="2">
    <location>
        <begin position="1"/>
        <end position="18"/>
    </location>
</feature>
<dbReference type="OrthoDB" id="2160044at2759"/>
<sequence>MKFRTVLYFALAVVVTFSQNSDIEDNGINDDSSNNGIVSDVEFNQVPDFDDSANVSQQNVDADNTMNNGEVSDNYGDIAGINALDGGEASDIGAIATDENSSNEQPDVNAMNIPTTPQAVEFTGASGEAAPVAAALENQSASEESATGKPTVALDDETKKDRTIDPAKIASGLVGAAAISSAGIFFIFKRAKRRGLESVRSQISMA</sequence>
<keyword evidence="4" id="KW-1185">Reference proteome</keyword>
<reference evidence="3 4" key="1">
    <citation type="submission" date="2016-08" db="EMBL/GenBank/DDBJ databases">
        <title>A Parts List for Fungal Cellulosomes Revealed by Comparative Genomics.</title>
        <authorList>
            <consortium name="DOE Joint Genome Institute"/>
            <person name="Haitjema C.H."/>
            <person name="Gilmore S.P."/>
            <person name="Henske J.K."/>
            <person name="Solomon K.V."/>
            <person name="De Groot R."/>
            <person name="Kuo A."/>
            <person name="Mondo S.J."/>
            <person name="Salamov A.A."/>
            <person name="Labutti K."/>
            <person name="Zhao Z."/>
            <person name="Chiniquy J."/>
            <person name="Barry K."/>
            <person name="Brewer H.M."/>
            <person name="Purvine S.O."/>
            <person name="Wright A.T."/>
            <person name="Boxma B."/>
            <person name="Van Alen T."/>
            <person name="Hackstein J.H."/>
            <person name="Baker S.E."/>
            <person name="Grigoriev I.V."/>
            <person name="O'Malley M.A."/>
        </authorList>
    </citation>
    <scope>NUCLEOTIDE SEQUENCE [LARGE SCALE GENOMIC DNA]</scope>
    <source>
        <strain evidence="3 4">G1</strain>
    </source>
</reference>
<feature type="transmembrane region" description="Helical" evidence="1">
    <location>
        <begin position="169"/>
        <end position="188"/>
    </location>
</feature>
<dbReference type="EMBL" id="MCOG01000221">
    <property type="protein sequence ID" value="ORY24504.1"/>
    <property type="molecule type" value="Genomic_DNA"/>
</dbReference>
<evidence type="ECO:0008006" key="5">
    <source>
        <dbReference type="Google" id="ProtNLM"/>
    </source>
</evidence>
<proteinExistence type="predicted"/>
<evidence type="ECO:0000313" key="4">
    <source>
        <dbReference type="Proteomes" id="UP000193920"/>
    </source>
</evidence>
<comment type="caution">
    <text evidence="3">The sequence shown here is derived from an EMBL/GenBank/DDBJ whole genome shotgun (WGS) entry which is preliminary data.</text>
</comment>
<protein>
    <recommendedName>
        <fullName evidence="5">Mid2 domain-containing protein</fullName>
    </recommendedName>
</protein>
<keyword evidence="2" id="KW-0732">Signal</keyword>
<evidence type="ECO:0000256" key="2">
    <source>
        <dbReference type="SAM" id="SignalP"/>
    </source>
</evidence>
<evidence type="ECO:0000313" key="3">
    <source>
        <dbReference type="EMBL" id="ORY24504.1"/>
    </source>
</evidence>
<accession>A0A1Y2APU9</accession>
<keyword evidence="1" id="KW-0472">Membrane</keyword>
<evidence type="ECO:0000256" key="1">
    <source>
        <dbReference type="SAM" id="Phobius"/>
    </source>
</evidence>
<keyword evidence="1" id="KW-1133">Transmembrane helix</keyword>
<dbReference type="AlphaFoldDB" id="A0A1Y2APU9"/>
<gene>
    <name evidence="3" type="ORF">LY90DRAFT_706538</name>
</gene>
<feature type="chain" id="PRO_5013163959" description="Mid2 domain-containing protein" evidence="2">
    <location>
        <begin position="19"/>
        <end position="206"/>
    </location>
</feature>
<keyword evidence="1" id="KW-0812">Transmembrane</keyword>
<dbReference type="Proteomes" id="UP000193920">
    <property type="component" value="Unassembled WGS sequence"/>
</dbReference>
<organism evidence="3 4">
    <name type="scientific">Neocallimastix californiae</name>
    <dbReference type="NCBI Taxonomy" id="1754190"/>
    <lineage>
        <taxon>Eukaryota</taxon>
        <taxon>Fungi</taxon>
        <taxon>Fungi incertae sedis</taxon>
        <taxon>Chytridiomycota</taxon>
        <taxon>Chytridiomycota incertae sedis</taxon>
        <taxon>Neocallimastigomycetes</taxon>
        <taxon>Neocallimastigales</taxon>
        <taxon>Neocallimastigaceae</taxon>
        <taxon>Neocallimastix</taxon>
    </lineage>
</organism>
<name>A0A1Y2APU9_9FUNG</name>